<evidence type="ECO:0000313" key="2">
    <source>
        <dbReference type="Proteomes" id="UP000447434"/>
    </source>
</evidence>
<accession>A0A6A4P9Y8</accession>
<evidence type="ECO:0000313" key="1">
    <source>
        <dbReference type="EMBL" id="KAE9597564.1"/>
    </source>
</evidence>
<organism evidence="1 2">
    <name type="scientific">Lupinus albus</name>
    <name type="common">White lupine</name>
    <name type="synonym">Lupinus termis</name>
    <dbReference type="NCBI Taxonomy" id="3870"/>
    <lineage>
        <taxon>Eukaryota</taxon>
        <taxon>Viridiplantae</taxon>
        <taxon>Streptophyta</taxon>
        <taxon>Embryophyta</taxon>
        <taxon>Tracheophyta</taxon>
        <taxon>Spermatophyta</taxon>
        <taxon>Magnoliopsida</taxon>
        <taxon>eudicotyledons</taxon>
        <taxon>Gunneridae</taxon>
        <taxon>Pentapetalae</taxon>
        <taxon>rosids</taxon>
        <taxon>fabids</taxon>
        <taxon>Fabales</taxon>
        <taxon>Fabaceae</taxon>
        <taxon>Papilionoideae</taxon>
        <taxon>50 kb inversion clade</taxon>
        <taxon>genistoids sensu lato</taxon>
        <taxon>core genistoids</taxon>
        <taxon>Genisteae</taxon>
        <taxon>Lupinus</taxon>
    </lineage>
</organism>
<sequence>MRNLVLEFSPFTTSPSSTSARVCVRVKFGHTPAAARIEGFESLNRDRSNCNISAVA</sequence>
<proteinExistence type="predicted"/>
<comment type="caution">
    <text evidence="1">The sequence shown here is derived from an EMBL/GenBank/DDBJ whole genome shotgun (WGS) entry which is preliminary data.</text>
</comment>
<reference evidence="2" key="1">
    <citation type="journal article" date="2020" name="Nat. Commun.">
        <title>Genome sequence of the cluster root forming white lupin.</title>
        <authorList>
            <person name="Hufnagel B."/>
            <person name="Marques A."/>
            <person name="Soriano A."/>
            <person name="Marques L."/>
            <person name="Divol F."/>
            <person name="Doumas P."/>
            <person name="Sallet E."/>
            <person name="Mancinotti D."/>
            <person name="Carrere S."/>
            <person name="Marande W."/>
            <person name="Arribat S."/>
            <person name="Keller J."/>
            <person name="Huneau C."/>
            <person name="Blein T."/>
            <person name="Aime D."/>
            <person name="Laguerre M."/>
            <person name="Taylor J."/>
            <person name="Schubert V."/>
            <person name="Nelson M."/>
            <person name="Geu-Flores F."/>
            <person name="Crespi M."/>
            <person name="Gallardo-Guerrero K."/>
            <person name="Delaux P.-M."/>
            <person name="Salse J."/>
            <person name="Berges H."/>
            <person name="Guyot R."/>
            <person name="Gouzy J."/>
            <person name="Peret B."/>
        </authorList>
    </citation>
    <scope>NUCLEOTIDE SEQUENCE [LARGE SCALE GENOMIC DNA]</scope>
    <source>
        <strain evidence="2">cv. Amiga</strain>
    </source>
</reference>
<dbReference type="AlphaFoldDB" id="A0A6A4P9Y8"/>
<protein>
    <submittedName>
        <fullName evidence="1">Uncharacterized protein</fullName>
    </submittedName>
</protein>
<name>A0A6A4P9Y8_LUPAL</name>
<keyword evidence="2" id="KW-1185">Reference proteome</keyword>
<gene>
    <name evidence="1" type="ORF">Lalb_Chr16g0387871</name>
</gene>
<dbReference type="Proteomes" id="UP000447434">
    <property type="component" value="Chromosome 16"/>
</dbReference>
<dbReference type="EMBL" id="WOCE01000016">
    <property type="protein sequence ID" value="KAE9597564.1"/>
    <property type="molecule type" value="Genomic_DNA"/>
</dbReference>